<reference evidence="13 14" key="1">
    <citation type="submission" date="2023-04" db="EMBL/GenBank/DDBJ databases">
        <title>Marinoamorphus aggregata gen. nov., sp. Nov., isolate from tissue of brittle star Ophioplocus japonicus.</title>
        <authorList>
            <person name="Kawano K."/>
            <person name="Sawayama S."/>
            <person name="Nakagawa S."/>
        </authorList>
    </citation>
    <scope>NUCLEOTIDE SEQUENCE [LARGE SCALE GENOMIC DNA]</scope>
    <source>
        <strain evidence="13 14">NKW23</strain>
    </source>
</reference>
<keyword evidence="14" id="KW-1185">Reference proteome</keyword>
<evidence type="ECO:0000256" key="1">
    <source>
        <dbReference type="ARBA" id="ARBA00001954"/>
    </source>
</evidence>
<keyword evidence="6" id="KW-0266">Ethylene biosynthesis</keyword>
<feature type="domain" description="Fe2OG dioxygenase" evidence="12">
    <location>
        <begin position="147"/>
        <end position="252"/>
    </location>
</feature>
<comment type="cofactor">
    <cofactor evidence="1">
        <name>Fe(2+)</name>
        <dbReference type="ChEBI" id="CHEBI:29033"/>
    </cofactor>
</comment>
<keyword evidence="11" id="KW-0408">Iron</keyword>
<comment type="similarity">
    <text evidence="11">Belongs to the iron/ascorbate-dependent oxidoreductase family.</text>
</comment>
<dbReference type="EC" id="1.13.12.19" evidence="4"/>
<dbReference type="Proteomes" id="UP001239909">
    <property type="component" value="Unassembled WGS sequence"/>
</dbReference>
<evidence type="ECO:0000313" key="14">
    <source>
        <dbReference type="Proteomes" id="UP001239909"/>
    </source>
</evidence>
<evidence type="ECO:0000256" key="3">
    <source>
        <dbReference type="ARBA" id="ARBA00012293"/>
    </source>
</evidence>
<dbReference type="EC" id="1.14.20.7" evidence="3"/>
<keyword evidence="11" id="KW-0479">Metal-binding</keyword>
<name>A0ABQ6LFI5_9RHOB</name>
<evidence type="ECO:0000256" key="10">
    <source>
        <dbReference type="ARBA" id="ARBA00049359"/>
    </source>
</evidence>
<comment type="pathway">
    <text evidence="2">Alkene biosynthesis; ethylene biosynthesis via 2-oxoglutarate.</text>
</comment>
<comment type="catalytic activity">
    <reaction evidence="10">
        <text>L-arginine + 2-oxoglutarate + O2 = guanidine + L-glutamate 5-semialdehyde + succinate + CO2</text>
        <dbReference type="Rhea" id="RHEA:31535"/>
        <dbReference type="ChEBI" id="CHEBI:15379"/>
        <dbReference type="ChEBI" id="CHEBI:16526"/>
        <dbReference type="ChEBI" id="CHEBI:16810"/>
        <dbReference type="ChEBI" id="CHEBI:30031"/>
        <dbReference type="ChEBI" id="CHEBI:30087"/>
        <dbReference type="ChEBI" id="CHEBI:32682"/>
        <dbReference type="ChEBI" id="CHEBI:58066"/>
        <dbReference type="EC" id="1.14.20.7"/>
    </reaction>
</comment>
<organism evidence="13 14">
    <name type="scientific">Paralimibaculum aggregatum</name>
    <dbReference type="NCBI Taxonomy" id="3036245"/>
    <lineage>
        <taxon>Bacteria</taxon>
        <taxon>Pseudomonadati</taxon>
        <taxon>Pseudomonadota</taxon>
        <taxon>Alphaproteobacteria</taxon>
        <taxon>Rhodobacterales</taxon>
        <taxon>Paracoccaceae</taxon>
        <taxon>Paralimibaculum</taxon>
    </lineage>
</organism>
<dbReference type="PANTHER" id="PTHR47990">
    <property type="entry name" value="2-OXOGLUTARATE (2OG) AND FE(II)-DEPENDENT OXYGENASE SUPERFAMILY PROTEIN-RELATED"/>
    <property type="match status" value="1"/>
</dbReference>
<dbReference type="SUPFAM" id="SSF51197">
    <property type="entry name" value="Clavaminate synthase-like"/>
    <property type="match status" value="1"/>
</dbReference>
<dbReference type="InterPro" id="IPR005123">
    <property type="entry name" value="Oxoglu/Fe-dep_dioxygenase_dom"/>
</dbReference>
<evidence type="ECO:0000256" key="8">
    <source>
        <dbReference type="ARBA" id="ARBA00031282"/>
    </source>
</evidence>
<dbReference type="PROSITE" id="PS51471">
    <property type="entry name" value="FE2OG_OXY"/>
    <property type="match status" value="1"/>
</dbReference>
<dbReference type="InterPro" id="IPR050231">
    <property type="entry name" value="Iron_ascorbate_oxido_reductase"/>
</dbReference>
<evidence type="ECO:0000256" key="6">
    <source>
        <dbReference type="ARBA" id="ARBA00022666"/>
    </source>
</evidence>
<evidence type="ECO:0000259" key="12">
    <source>
        <dbReference type="PROSITE" id="PS51471"/>
    </source>
</evidence>
<dbReference type="Gene3D" id="2.60.120.330">
    <property type="entry name" value="B-lactam Antibiotic, Isopenicillin N Synthase, Chain"/>
    <property type="match status" value="1"/>
</dbReference>
<sequence length="279" mass="29960">MFDIATVSYRDPGAPAKFARSLHETGFAVLTDHPIAPERIQATYDAWGRFFASEEKHAFTRAPGGAAGFFPFRSENAKDSAVKDLKEFYHVYADGPVPPALEAGTRALHADLVAVGATLLGWLQDESPAEVTARLSEPLTDMLAGSGQNLLRILHYPAVKTPPEPGAVRAAAHGDINLLTCLLAGSAPGLEARDTAGTWHRVPCDPGMMAINAGDMLEMATGGHYPATVHRVVNPAEGDRSARFSMPMFLHPRPEVVLKPGTTAEDFLTERLREIGLKG</sequence>
<proteinExistence type="inferred from homology"/>
<protein>
    <recommendedName>
        <fullName evidence="5">2-oxoglutarate-dependent ethylene/succinate-forming enzyme</fullName>
        <ecNumber evidence="4">1.13.12.19</ecNumber>
        <ecNumber evidence="3">1.14.20.7</ecNumber>
    </recommendedName>
    <alternativeName>
        <fullName evidence="7">2-oxoglutarate dioxygenase (ethylene-forming)</fullName>
    </alternativeName>
    <alternativeName>
        <fullName evidence="8">2-oxoglutarate/L-arginine monooxygenase/decarboxylase (succinate-forming)</fullName>
    </alternativeName>
</protein>
<dbReference type="RefSeq" id="WP_285669791.1">
    <property type="nucleotide sequence ID" value="NZ_BSYI01000002.1"/>
</dbReference>
<evidence type="ECO:0000256" key="9">
    <source>
        <dbReference type="ARBA" id="ARBA00047725"/>
    </source>
</evidence>
<keyword evidence="11" id="KW-0560">Oxidoreductase</keyword>
<evidence type="ECO:0000256" key="11">
    <source>
        <dbReference type="RuleBase" id="RU003682"/>
    </source>
</evidence>
<accession>A0ABQ6LFI5</accession>
<evidence type="ECO:0000256" key="5">
    <source>
        <dbReference type="ARBA" id="ARBA00019045"/>
    </source>
</evidence>
<comment type="caution">
    <text evidence="13">The sequence shown here is derived from an EMBL/GenBank/DDBJ whole genome shotgun (WGS) entry which is preliminary data.</text>
</comment>
<comment type="catalytic activity">
    <reaction evidence="9">
        <text>2-oxoglutarate + O2 + 2 H(+) = ethene + 3 CO2 + H2O</text>
        <dbReference type="Rhea" id="RHEA:31523"/>
        <dbReference type="ChEBI" id="CHEBI:15377"/>
        <dbReference type="ChEBI" id="CHEBI:15378"/>
        <dbReference type="ChEBI" id="CHEBI:15379"/>
        <dbReference type="ChEBI" id="CHEBI:16526"/>
        <dbReference type="ChEBI" id="CHEBI:16810"/>
        <dbReference type="ChEBI" id="CHEBI:18153"/>
        <dbReference type="EC" id="1.13.12.19"/>
    </reaction>
</comment>
<dbReference type="Pfam" id="PF14226">
    <property type="entry name" value="DIOX_N"/>
    <property type="match status" value="1"/>
</dbReference>
<dbReference type="Pfam" id="PF03171">
    <property type="entry name" value="2OG-FeII_Oxy"/>
    <property type="match status" value="1"/>
</dbReference>
<dbReference type="InterPro" id="IPR044861">
    <property type="entry name" value="IPNS-like_FE2OG_OXY"/>
</dbReference>
<dbReference type="InterPro" id="IPR026992">
    <property type="entry name" value="DIOX_N"/>
</dbReference>
<dbReference type="EMBL" id="BSYI01000002">
    <property type="protein sequence ID" value="GMG81161.1"/>
    <property type="molecule type" value="Genomic_DNA"/>
</dbReference>
<gene>
    <name evidence="13" type="ORF">LNKW23_03730</name>
</gene>
<evidence type="ECO:0000256" key="4">
    <source>
        <dbReference type="ARBA" id="ARBA00012531"/>
    </source>
</evidence>
<dbReference type="InterPro" id="IPR027443">
    <property type="entry name" value="IPNS-like_sf"/>
</dbReference>
<evidence type="ECO:0000313" key="13">
    <source>
        <dbReference type="EMBL" id="GMG81161.1"/>
    </source>
</evidence>
<evidence type="ECO:0000256" key="2">
    <source>
        <dbReference type="ARBA" id="ARBA00004767"/>
    </source>
</evidence>
<evidence type="ECO:0000256" key="7">
    <source>
        <dbReference type="ARBA" id="ARBA00031011"/>
    </source>
</evidence>